<comment type="caution">
    <text evidence="1">The sequence shown here is derived from an EMBL/GenBank/DDBJ whole genome shotgun (WGS) entry which is preliminary data.</text>
</comment>
<evidence type="ECO:0000313" key="1">
    <source>
        <dbReference type="EMBL" id="KAK9753285.1"/>
    </source>
</evidence>
<dbReference type="Proteomes" id="UP001458880">
    <property type="component" value="Unassembled WGS sequence"/>
</dbReference>
<keyword evidence="2" id="KW-1185">Reference proteome</keyword>
<reference evidence="1 2" key="1">
    <citation type="journal article" date="2024" name="BMC Genomics">
        <title>De novo assembly and annotation of Popillia japonica's genome with initial clues to its potential as an invasive pest.</title>
        <authorList>
            <person name="Cucini C."/>
            <person name="Boschi S."/>
            <person name="Funari R."/>
            <person name="Cardaioli E."/>
            <person name="Iannotti N."/>
            <person name="Marturano G."/>
            <person name="Paoli F."/>
            <person name="Bruttini M."/>
            <person name="Carapelli A."/>
            <person name="Frati F."/>
            <person name="Nardi F."/>
        </authorList>
    </citation>
    <scope>NUCLEOTIDE SEQUENCE [LARGE SCALE GENOMIC DNA]</scope>
    <source>
        <strain evidence="1">DMR45628</strain>
    </source>
</reference>
<protein>
    <submittedName>
        <fullName evidence="1">Uncharacterized protein</fullName>
    </submittedName>
</protein>
<dbReference type="EMBL" id="JASPKY010000014">
    <property type="protein sequence ID" value="KAK9753285.1"/>
    <property type="molecule type" value="Genomic_DNA"/>
</dbReference>
<sequence length="130" mass="14801">MEGFMKNWLKLPTGNKIEEHADVTNHEAESSTTTAASLIFEDRENFPVVVRSNISQERAQYKKAQEGLPFRAGGKDETKFMGVLQMRATDVPELDVWLKQSGYKWLHHNTIEEILKLQADAVLQKLLTVS</sequence>
<evidence type="ECO:0000313" key="2">
    <source>
        <dbReference type="Proteomes" id="UP001458880"/>
    </source>
</evidence>
<proteinExistence type="predicted"/>
<dbReference type="AlphaFoldDB" id="A0AAW1N1Z1"/>
<gene>
    <name evidence="1" type="ORF">QE152_g3555</name>
</gene>
<organism evidence="1 2">
    <name type="scientific">Popillia japonica</name>
    <name type="common">Japanese beetle</name>
    <dbReference type="NCBI Taxonomy" id="7064"/>
    <lineage>
        <taxon>Eukaryota</taxon>
        <taxon>Metazoa</taxon>
        <taxon>Ecdysozoa</taxon>
        <taxon>Arthropoda</taxon>
        <taxon>Hexapoda</taxon>
        <taxon>Insecta</taxon>
        <taxon>Pterygota</taxon>
        <taxon>Neoptera</taxon>
        <taxon>Endopterygota</taxon>
        <taxon>Coleoptera</taxon>
        <taxon>Polyphaga</taxon>
        <taxon>Scarabaeiformia</taxon>
        <taxon>Scarabaeidae</taxon>
        <taxon>Rutelinae</taxon>
        <taxon>Popillia</taxon>
    </lineage>
</organism>
<name>A0AAW1N1Z1_POPJA</name>
<accession>A0AAW1N1Z1</accession>